<accession>A0AA92H9Z9</accession>
<sequence>MDNREKVALAALARMVDQYLEKRPDGMIDNYAMSAGENAFEALYAYGYMEDAGMRFARWTELGEALLAWSHFPNGNPFPAPIRGDGGKASRR</sequence>
<dbReference type="Proteomes" id="UP000244335">
    <property type="component" value="Unassembled WGS sequence"/>
</dbReference>
<dbReference type="EMBL" id="QDFR01000002">
    <property type="protein sequence ID" value="PVE55470.1"/>
    <property type="molecule type" value="Genomic_DNA"/>
</dbReference>
<reference evidence="1 2" key="1">
    <citation type="submission" date="2018-04" db="EMBL/GenBank/DDBJ databases">
        <authorList>
            <person name="Hagen T."/>
        </authorList>
    </citation>
    <scope>NUCLEOTIDE SEQUENCE [LARGE SCALE GENOMIC DNA]</scope>
    <source>
        <strain evidence="1 2">TPD7009</strain>
    </source>
</reference>
<gene>
    <name evidence="1" type="ORF">DC430_09825</name>
</gene>
<name>A0AA92H9Z9_RHIRH</name>
<comment type="caution">
    <text evidence="1">The sequence shown here is derived from an EMBL/GenBank/DDBJ whole genome shotgun (WGS) entry which is preliminary data.</text>
</comment>
<protein>
    <submittedName>
        <fullName evidence="1">Uncharacterized protein</fullName>
    </submittedName>
</protein>
<dbReference type="AlphaFoldDB" id="A0AA92H9Z9"/>
<evidence type="ECO:0000313" key="2">
    <source>
        <dbReference type="Proteomes" id="UP000244335"/>
    </source>
</evidence>
<evidence type="ECO:0000313" key="1">
    <source>
        <dbReference type="EMBL" id="PVE55470.1"/>
    </source>
</evidence>
<organism evidence="1 2">
    <name type="scientific">Rhizobium rhizogenes</name>
    <name type="common">Agrobacterium rhizogenes</name>
    <dbReference type="NCBI Taxonomy" id="359"/>
    <lineage>
        <taxon>Bacteria</taxon>
        <taxon>Pseudomonadati</taxon>
        <taxon>Pseudomonadota</taxon>
        <taxon>Alphaproteobacteria</taxon>
        <taxon>Hyphomicrobiales</taxon>
        <taxon>Rhizobiaceae</taxon>
        <taxon>Rhizobium/Agrobacterium group</taxon>
        <taxon>Rhizobium</taxon>
    </lineage>
</organism>
<proteinExistence type="predicted"/>